<dbReference type="EMBL" id="CYKH01000057">
    <property type="protein sequence ID" value="CUE66191.1"/>
    <property type="molecule type" value="Genomic_DNA"/>
</dbReference>
<dbReference type="Proteomes" id="UP000051952">
    <property type="component" value="Unassembled WGS sequence"/>
</dbReference>
<reference evidence="4" key="1">
    <citation type="submission" date="2015-09" db="EMBL/GenBank/DDBJ databases">
        <authorList>
            <consortium name="Pathogen Informatics"/>
        </authorList>
    </citation>
    <scope>NUCLEOTIDE SEQUENCE [LARGE SCALE GENOMIC DNA]</scope>
    <source>
        <strain evidence="4">Lake Konstanz</strain>
    </source>
</reference>
<keyword evidence="1" id="KW-0175">Coiled coil</keyword>
<keyword evidence="4" id="KW-1185">Reference proteome</keyword>
<sequence length="656" mass="69432">MAKGTSVGAKRTPGVTPNTSPQSTALDAPSSLTPRPKEDAETARMKEELQSLRNLHLFEFSVVVARVVRVSQRRCLIARAKAEDNKMNSSVLSSSGGNLQVPGVGVVSADGSMNSNGPPLSPATLSLVAEAEAFVLSDARPDRPARPPNEYSAGTDNSSFGLDGSPFMFKPRPSSTPPYVPLSNEGAQDPDPEDDASPRDPNTHQSPAMHQRPAAGGTRSGGAVMSPVCASSPKAGLSLTVQGISPSSQQAANNGSSAYTGGGMYSASPYNNNTYPTGVTAVTAESAAKAVALAAAKAHRVGTPFNADVGLRVGGSGIAATASSQAGLYATDNRVVQLGGVDSLQQYRPHNKGPVLQPLRRPGAQPVPIGVARAVTPPREVRMPQGQSLMPPRQQHDGQQHMMMADGARPRTVAIPAGMSAPQENNGVPKDGKLYFALNAQDVQRQLQQDADDRKRLEEHQNRIQEQLLHLRQLQHENEALMGRATPSSGMRAKMSGGRVQPQFFFYAQDVQRQLQQDADDRKRLEEHQNRIQEQLLHLRQLQHENEALMGRATPSSGMRAKMSGGRVQGPQGNHGAGIPMGITRLATPNNSVGSAAVISPNKSGPVAPTMVVNSSAPPSGMQLHHALESAAAITVPTQEGKKSQLVANIVAQHRR</sequence>
<evidence type="ECO:0000256" key="1">
    <source>
        <dbReference type="SAM" id="Coils"/>
    </source>
</evidence>
<name>A0A0S4IR15_BODSA</name>
<evidence type="ECO:0000313" key="4">
    <source>
        <dbReference type="Proteomes" id="UP000051952"/>
    </source>
</evidence>
<feature type="region of interest" description="Disordered" evidence="2">
    <location>
        <begin position="138"/>
        <end position="229"/>
    </location>
</feature>
<feature type="coiled-coil region" evidence="1">
    <location>
        <begin position="508"/>
        <end position="545"/>
    </location>
</feature>
<protein>
    <submittedName>
        <fullName evidence="3">Uncharacterized protein</fullName>
    </submittedName>
</protein>
<proteinExistence type="predicted"/>
<feature type="coiled-coil region" evidence="1">
    <location>
        <begin position="440"/>
        <end position="477"/>
    </location>
</feature>
<accession>A0A0S4IR15</accession>
<evidence type="ECO:0000313" key="3">
    <source>
        <dbReference type="EMBL" id="CUE66191.1"/>
    </source>
</evidence>
<gene>
    <name evidence="3" type="ORF">BSAL_51095</name>
</gene>
<organism evidence="3 4">
    <name type="scientific">Bodo saltans</name>
    <name type="common">Flagellated protozoan</name>
    <dbReference type="NCBI Taxonomy" id="75058"/>
    <lineage>
        <taxon>Eukaryota</taxon>
        <taxon>Discoba</taxon>
        <taxon>Euglenozoa</taxon>
        <taxon>Kinetoplastea</taxon>
        <taxon>Metakinetoplastina</taxon>
        <taxon>Eubodonida</taxon>
        <taxon>Bodonidae</taxon>
        <taxon>Bodo</taxon>
    </lineage>
</organism>
<dbReference type="AlphaFoldDB" id="A0A0S4IR15"/>
<feature type="compositionally biased region" description="Polar residues" evidence="2">
    <location>
        <begin position="15"/>
        <end position="33"/>
    </location>
</feature>
<dbReference type="VEuPathDB" id="TriTrypDB:BSAL_51095"/>
<feature type="region of interest" description="Disordered" evidence="2">
    <location>
        <begin position="1"/>
        <end position="44"/>
    </location>
</feature>
<feature type="compositionally biased region" description="Basic and acidic residues" evidence="2">
    <location>
        <begin position="35"/>
        <end position="44"/>
    </location>
</feature>
<evidence type="ECO:0000256" key="2">
    <source>
        <dbReference type="SAM" id="MobiDB-lite"/>
    </source>
</evidence>